<comment type="caution">
    <text evidence="1">The sequence shown here is derived from an EMBL/GenBank/DDBJ whole genome shotgun (WGS) entry which is preliminary data.</text>
</comment>
<dbReference type="Proteomes" id="UP000814140">
    <property type="component" value="Unassembled WGS sequence"/>
</dbReference>
<accession>A0ACB8SKB6</accession>
<sequence length="347" mass="36984">MSPVTAPAKVLVTGANGFIAAWIVRTLLESGYTVRGTVRSASKGEHLKALFASFKERFEVVTVDDITKDGAFDEAVKGIDLVEHTASPFRLNATEPDELIVPAVQGTVGILESIKKHGTSVKRVVITSSSAAITIPSTEPVTYDESSWNNPAIQKVKELGAAAGPGPIYLASKTLAEKAAWEFVEKNKSSISWDLVTLNPPYVYGPPIHEVTSLKELNTSMDGFYKAVVEGAQDAAALASNSGSWIDVRDIAKAHVLAGEKAEAGGQRIIVSAGAYYWQDIVDVANSITPAPLPNLVKGNPGATKGKQVVIQYDASKLGRVLGLKPRPLEDTVRDILIMFAGFKGKD</sequence>
<evidence type="ECO:0000313" key="1">
    <source>
        <dbReference type="EMBL" id="KAI0056652.1"/>
    </source>
</evidence>
<name>A0ACB8SKB6_9AGAM</name>
<reference evidence="1" key="2">
    <citation type="journal article" date="2022" name="New Phytol.">
        <title>Evolutionary transition to the ectomycorrhizal habit in the genomes of a hyperdiverse lineage of mushroom-forming fungi.</title>
        <authorList>
            <person name="Looney B."/>
            <person name="Miyauchi S."/>
            <person name="Morin E."/>
            <person name="Drula E."/>
            <person name="Courty P.E."/>
            <person name="Kohler A."/>
            <person name="Kuo A."/>
            <person name="LaButti K."/>
            <person name="Pangilinan J."/>
            <person name="Lipzen A."/>
            <person name="Riley R."/>
            <person name="Andreopoulos W."/>
            <person name="He G."/>
            <person name="Johnson J."/>
            <person name="Nolan M."/>
            <person name="Tritt A."/>
            <person name="Barry K.W."/>
            <person name="Grigoriev I.V."/>
            <person name="Nagy L.G."/>
            <person name="Hibbett D."/>
            <person name="Henrissat B."/>
            <person name="Matheny P.B."/>
            <person name="Labbe J."/>
            <person name="Martin F.M."/>
        </authorList>
    </citation>
    <scope>NUCLEOTIDE SEQUENCE</scope>
    <source>
        <strain evidence="1">HHB10654</strain>
    </source>
</reference>
<evidence type="ECO:0000313" key="2">
    <source>
        <dbReference type="Proteomes" id="UP000814140"/>
    </source>
</evidence>
<organism evidence="1 2">
    <name type="scientific">Artomyces pyxidatus</name>
    <dbReference type="NCBI Taxonomy" id="48021"/>
    <lineage>
        <taxon>Eukaryota</taxon>
        <taxon>Fungi</taxon>
        <taxon>Dikarya</taxon>
        <taxon>Basidiomycota</taxon>
        <taxon>Agaricomycotina</taxon>
        <taxon>Agaricomycetes</taxon>
        <taxon>Russulales</taxon>
        <taxon>Auriscalpiaceae</taxon>
        <taxon>Artomyces</taxon>
    </lineage>
</organism>
<reference evidence="1" key="1">
    <citation type="submission" date="2021-03" db="EMBL/GenBank/DDBJ databases">
        <authorList>
            <consortium name="DOE Joint Genome Institute"/>
            <person name="Ahrendt S."/>
            <person name="Looney B.P."/>
            <person name="Miyauchi S."/>
            <person name="Morin E."/>
            <person name="Drula E."/>
            <person name="Courty P.E."/>
            <person name="Chicoki N."/>
            <person name="Fauchery L."/>
            <person name="Kohler A."/>
            <person name="Kuo A."/>
            <person name="Labutti K."/>
            <person name="Pangilinan J."/>
            <person name="Lipzen A."/>
            <person name="Riley R."/>
            <person name="Andreopoulos W."/>
            <person name="He G."/>
            <person name="Johnson J."/>
            <person name="Barry K.W."/>
            <person name="Grigoriev I.V."/>
            <person name="Nagy L."/>
            <person name="Hibbett D."/>
            <person name="Henrissat B."/>
            <person name="Matheny P.B."/>
            <person name="Labbe J."/>
            <person name="Martin F."/>
        </authorList>
    </citation>
    <scope>NUCLEOTIDE SEQUENCE</scope>
    <source>
        <strain evidence="1">HHB10654</strain>
    </source>
</reference>
<keyword evidence="2" id="KW-1185">Reference proteome</keyword>
<gene>
    <name evidence="1" type="ORF">BV25DRAFT_1551295</name>
</gene>
<protein>
    <submittedName>
        <fullName evidence="1">D-lactaldehyde dehydrogenase</fullName>
    </submittedName>
</protein>
<dbReference type="EMBL" id="MU277260">
    <property type="protein sequence ID" value="KAI0056652.1"/>
    <property type="molecule type" value="Genomic_DNA"/>
</dbReference>
<proteinExistence type="predicted"/>